<feature type="region of interest" description="Disordered" evidence="1">
    <location>
        <begin position="1"/>
        <end position="51"/>
    </location>
</feature>
<gene>
    <name evidence="3" type="ORF">PR048_010607</name>
</gene>
<evidence type="ECO:0000256" key="1">
    <source>
        <dbReference type="SAM" id="MobiDB-lite"/>
    </source>
</evidence>
<keyword evidence="2" id="KW-0472">Membrane</keyword>
<sequence length="131" mass="14114">MESSAGMKVRWKTGDPRENQPTSGIVRHEFHIRERPRRESNPVHAGAGRRGRSAMKGAVMAAWWGVLCSLLASAHVAAIGLEEGVQTTPKVGKGTGEDMLRDGIDVGPLLKDSSCSCSFKISVLRQHGVLP</sequence>
<reference evidence="3 4" key="1">
    <citation type="submission" date="2023-02" db="EMBL/GenBank/DDBJ databases">
        <title>LHISI_Scaffold_Assembly.</title>
        <authorList>
            <person name="Stuart O.P."/>
            <person name="Cleave R."/>
            <person name="Magrath M.J.L."/>
            <person name="Mikheyev A.S."/>
        </authorList>
    </citation>
    <scope>NUCLEOTIDE SEQUENCE [LARGE SCALE GENOMIC DNA]</scope>
    <source>
        <strain evidence="3">Daus_M_001</strain>
        <tissue evidence="3">Leg muscle</tissue>
    </source>
</reference>
<feature type="transmembrane region" description="Helical" evidence="2">
    <location>
        <begin position="58"/>
        <end position="81"/>
    </location>
</feature>
<keyword evidence="2" id="KW-0812">Transmembrane</keyword>
<organism evidence="3 4">
    <name type="scientific">Dryococelus australis</name>
    <dbReference type="NCBI Taxonomy" id="614101"/>
    <lineage>
        <taxon>Eukaryota</taxon>
        <taxon>Metazoa</taxon>
        <taxon>Ecdysozoa</taxon>
        <taxon>Arthropoda</taxon>
        <taxon>Hexapoda</taxon>
        <taxon>Insecta</taxon>
        <taxon>Pterygota</taxon>
        <taxon>Neoptera</taxon>
        <taxon>Polyneoptera</taxon>
        <taxon>Phasmatodea</taxon>
        <taxon>Verophasmatodea</taxon>
        <taxon>Anareolatae</taxon>
        <taxon>Phasmatidae</taxon>
        <taxon>Eurycanthinae</taxon>
        <taxon>Dryococelus</taxon>
    </lineage>
</organism>
<comment type="caution">
    <text evidence="3">The sequence shown here is derived from an EMBL/GenBank/DDBJ whole genome shotgun (WGS) entry which is preliminary data.</text>
</comment>
<evidence type="ECO:0000313" key="3">
    <source>
        <dbReference type="EMBL" id="KAJ8891097.1"/>
    </source>
</evidence>
<name>A0ABQ9I3N1_9NEOP</name>
<feature type="compositionally biased region" description="Basic and acidic residues" evidence="1">
    <location>
        <begin position="26"/>
        <end position="41"/>
    </location>
</feature>
<keyword evidence="2" id="KW-1133">Transmembrane helix</keyword>
<evidence type="ECO:0000256" key="2">
    <source>
        <dbReference type="SAM" id="Phobius"/>
    </source>
</evidence>
<evidence type="ECO:0000313" key="4">
    <source>
        <dbReference type="Proteomes" id="UP001159363"/>
    </source>
</evidence>
<dbReference type="Proteomes" id="UP001159363">
    <property type="component" value="Chromosome 3"/>
</dbReference>
<keyword evidence="4" id="KW-1185">Reference proteome</keyword>
<dbReference type="EMBL" id="JARBHB010000003">
    <property type="protein sequence ID" value="KAJ8891097.1"/>
    <property type="molecule type" value="Genomic_DNA"/>
</dbReference>
<accession>A0ABQ9I3N1</accession>
<protein>
    <submittedName>
        <fullName evidence="3">Uncharacterized protein</fullName>
    </submittedName>
</protein>
<proteinExistence type="predicted"/>